<feature type="transmembrane region" description="Helical" evidence="1">
    <location>
        <begin position="52"/>
        <end position="68"/>
    </location>
</feature>
<accession>A0A8S1RMF9</accession>
<keyword evidence="1" id="KW-0812">Transmembrane</keyword>
<keyword evidence="1" id="KW-0472">Membrane</keyword>
<name>A0A8S1RMF9_9CILI</name>
<organism evidence="2 3">
    <name type="scientific">Paramecium sonneborni</name>
    <dbReference type="NCBI Taxonomy" id="65129"/>
    <lineage>
        <taxon>Eukaryota</taxon>
        <taxon>Sar</taxon>
        <taxon>Alveolata</taxon>
        <taxon>Ciliophora</taxon>
        <taxon>Intramacronucleata</taxon>
        <taxon>Oligohymenophorea</taxon>
        <taxon>Peniculida</taxon>
        <taxon>Parameciidae</taxon>
        <taxon>Paramecium</taxon>
    </lineage>
</organism>
<evidence type="ECO:0000313" key="2">
    <source>
        <dbReference type="EMBL" id="CAD8129821.1"/>
    </source>
</evidence>
<sequence>MRQRMLLYHIQQVILLIVSGLTSPFFLYTFLISRMSSSHIVPYSYHQLKFELYSIMLPTNLLYLLIKFKEGFITNLLI</sequence>
<proteinExistence type="predicted"/>
<feature type="transmembrane region" description="Helical" evidence="1">
    <location>
        <begin position="12"/>
        <end position="32"/>
    </location>
</feature>
<dbReference type="EMBL" id="CAJJDN010000245">
    <property type="protein sequence ID" value="CAD8129821.1"/>
    <property type="molecule type" value="Genomic_DNA"/>
</dbReference>
<keyword evidence="3" id="KW-1185">Reference proteome</keyword>
<dbReference type="AlphaFoldDB" id="A0A8S1RMF9"/>
<evidence type="ECO:0000313" key="3">
    <source>
        <dbReference type="Proteomes" id="UP000692954"/>
    </source>
</evidence>
<comment type="caution">
    <text evidence="2">The sequence shown here is derived from an EMBL/GenBank/DDBJ whole genome shotgun (WGS) entry which is preliminary data.</text>
</comment>
<gene>
    <name evidence="2" type="ORF">PSON_ATCC_30995.1.T2450021</name>
</gene>
<protein>
    <submittedName>
        <fullName evidence="2">Uncharacterized protein</fullName>
    </submittedName>
</protein>
<evidence type="ECO:0000256" key="1">
    <source>
        <dbReference type="SAM" id="Phobius"/>
    </source>
</evidence>
<keyword evidence="1" id="KW-1133">Transmembrane helix</keyword>
<reference evidence="2" key="1">
    <citation type="submission" date="2021-01" db="EMBL/GenBank/DDBJ databases">
        <authorList>
            <consortium name="Genoscope - CEA"/>
            <person name="William W."/>
        </authorList>
    </citation>
    <scope>NUCLEOTIDE SEQUENCE</scope>
</reference>
<dbReference type="Proteomes" id="UP000692954">
    <property type="component" value="Unassembled WGS sequence"/>
</dbReference>